<dbReference type="InterPro" id="IPR036412">
    <property type="entry name" value="HAD-like_sf"/>
</dbReference>
<protein>
    <submittedName>
        <fullName evidence="1">HAD-hydrolase YfnB</fullName>
    </submittedName>
</protein>
<dbReference type="Proteomes" id="UP000589351">
    <property type="component" value="Unassembled WGS sequence"/>
</dbReference>
<evidence type="ECO:0000313" key="1">
    <source>
        <dbReference type="EMBL" id="CAD2070727.1"/>
    </source>
</evidence>
<dbReference type="EMBL" id="CAJEWD010000003">
    <property type="protein sequence ID" value="CAD2070727.1"/>
    <property type="molecule type" value="Genomic_DNA"/>
</dbReference>
<dbReference type="PANTHER" id="PTHR47478">
    <property type="match status" value="1"/>
</dbReference>
<dbReference type="InterPro" id="IPR023198">
    <property type="entry name" value="PGP-like_dom2"/>
</dbReference>
<dbReference type="NCBIfam" id="TIGR01549">
    <property type="entry name" value="HAD-SF-IA-v1"/>
    <property type="match status" value="1"/>
</dbReference>
<comment type="caution">
    <text evidence="1">The sequence shown here is derived from an EMBL/GenBank/DDBJ whole genome shotgun (WGS) entry which is preliminary data.</text>
</comment>
<reference evidence="1 2" key="1">
    <citation type="submission" date="2020-07" db="EMBL/GenBank/DDBJ databases">
        <authorList>
            <person name="Criscuolo A."/>
        </authorList>
    </citation>
    <scope>NUCLEOTIDE SEQUENCE [LARGE SCALE GENOMIC DNA]</scope>
    <source>
        <strain evidence="1">CIP111649</strain>
    </source>
</reference>
<evidence type="ECO:0000313" key="2">
    <source>
        <dbReference type="Proteomes" id="UP000589351"/>
    </source>
</evidence>
<dbReference type="AlphaFoldDB" id="A0A6V7R076"/>
<dbReference type="PANTHER" id="PTHR47478:SF1">
    <property type="entry name" value="PYRIMIDINE 5'-NUCLEOTIDASE YJJG"/>
    <property type="match status" value="1"/>
</dbReference>
<dbReference type="Gene3D" id="1.10.150.240">
    <property type="entry name" value="Putative phosphatase, domain 2"/>
    <property type="match status" value="1"/>
</dbReference>
<dbReference type="SFLD" id="SFLDG01129">
    <property type="entry name" value="C1.5:_HAD__Beta-PGM__Phosphata"/>
    <property type="match status" value="1"/>
</dbReference>
<keyword evidence="2" id="KW-1185">Reference proteome</keyword>
<accession>A0A6V7R076</accession>
<gene>
    <name evidence="1" type="primary">yfnB</name>
    <name evidence="1" type="ORF">JEODO184_00039</name>
</gene>
<dbReference type="SUPFAM" id="SSF56784">
    <property type="entry name" value="HAD-like"/>
    <property type="match status" value="1"/>
</dbReference>
<dbReference type="GO" id="GO:0008253">
    <property type="term" value="F:5'-nucleotidase activity"/>
    <property type="evidence" value="ECO:0007669"/>
    <property type="project" value="InterPro"/>
</dbReference>
<proteinExistence type="predicted"/>
<keyword evidence="1" id="KW-0378">Hydrolase</keyword>
<dbReference type="InterPro" id="IPR023214">
    <property type="entry name" value="HAD_sf"/>
</dbReference>
<dbReference type="SFLD" id="SFLDS00003">
    <property type="entry name" value="Haloacid_Dehalogenase"/>
    <property type="match status" value="1"/>
</dbReference>
<dbReference type="RefSeq" id="WP_183369076.1">
    <property type="nucleotide sequence ID" value="NZ_CAJEWD010000003.1"/>
</dbReference>
<dbReference type="NCBIfam" id="TIGR02254">
    <property type="entry name" value="YjjG_YfnB"/>
    <property type="match status" value="1"/>
</dbReference>
<organism evidence="1 2">
    <name type="scientific">Jeotgalicoccus meleagridis</name>
    <dbReference type="NCBI Taxonomy" id="2759181"/>
    <lineage>
        <taxon>Bacteria</taxon>
        <taxon>Bacillati</taxon>
        <taxon>Bacillota</taxon>
        <taxon>Bacilli</taxon>
        <taxon>Bacillales</taxon>
        <taxon>Staphylococcaceae</taxon>
        <taxon>Jeotgalicoccus</taxon>
    </lineage>
</organism>
<sequence>MYKAIFLDIDDTVLNFPKSSEGAFKDTFDHFNLDFTDDLYNVYLEINDHLWKKQKNEEISVSDVINTRFELLKEEVKLDIDSNQVRDHFQRGLGRQHFLEKSADFMVQSLSKNYKIYAASNSQKSMQENRLKLAGLFEYFTDFFISDDIGYEKPNVKFFEESLRRAELSPDQVLMVGDSLISDMYGAYNAGLDRCWYNPYKLDQNIEVPLNYEVNDLKELPKLL</sequence>
<dbReference type="InterPro" id="IPR052550">
    <property type="entry name" value="Pyrimidine_5'-ntase_YjjG"/>
</dbReference>
<dbReference type="Gene3D" id="3.40.50.1000">
    <property type="entry name" value="HAD superfamily/HAD-like"/>
    <property type="match status" value="1"/>
</dbReference>
<dbReference type="InterPro" id="IPR011951">
    <property type="entry name" value="HAD-SF_hydro_IA_YjjG/PynA"/>
</dbReference>
<dbReference type="InterPro" id="IPR006439">
    <property type="entry name" value="HAD-SF_hydro_IA"/>
</dbReference>
<name>A0A6V7R076_9STAP</name>
<dbReference type="Pfam" id="PF00702">
    <property type="entry name" value="Hydrolase"/>
    <property type="match status" value="1"/>
</dbReference>